<name>A0AAV3NLE8_LITER</name>
<reference evidence="1 2" key="1">
    <citation type="submission" date="2024-01" db="EMBL/GenBank/DDBJ databases">
        <title>The complete chloroplast genome sequence of Lithospermum erythrorhizon: insights into the phylogenetic relationship among Boraginaceae species and the maternal lineages of purple gromwells.</title>
        <authorList>
            <person name="Okada T."/>
            <person name="Watanabe K."/>
        </authorList>
    </citation>
    <scope>NUCLEOTIDE SEQUENCE [LARGE SCALE GENOMIC DNA]</scope>
</reference>
<dbReference type="AlphaFoldDB" id="A0AAV3NLE8"/>
<comment type="caution">
    <text evidence="1">The sequence shown here is derived from an EMBL/GenBank/DDBJ whole genome shotgun (WGS) entry which is preliminary data.</text>
</comment>
<dbReference type="EMBL" id="BAABME010045117">
    <property type="protein sequence ID" value="GAA0140167.1"/>
    <property type="molecule type" value="Genomic_DNA"/>
</dbReference>
<gene>
    <name evidence="1" type="ORF">LIER_44049</name>
</gene>
<sequence>MVCSKAGEKFIKKGPYLERRYKRADIQTGCREKMGLKMDWLKKGYRDESEHKAMIDVHVKNGISVRSTYDDLLHTYGIVEDMGFTRTYLWNYVSSVKRMKMFSRDAVVMHKWLRDQSISK</sequence>
<evidence type="ECO:0000313" key="1">
    <source>
        <dbReference type="EMBL" id="GAA0140167.1"/>
    </source>
</evidence>
<accession>A0AAV3NLE8</accession>
<keyword evidence="2" id="KW-1185">Reference proteome</keyword>
<dbReference type="Proteomes" id="UP001454036">
    <property type="component" value="Unassembled WGS sequence"/>
</dbReference>
<protein>
    <submittedName>
        <fullName evidence="1">Uncharacterized protein</fullName>
    </submittedName>
</protein>
<organism evidence="1 2">
    <name type="scientific">Lithospermum erythrorhizon</name>
    <name type="common">Purple gromwell</name>
    <name type="synonym">Lithospermum officinale var. erythrorhizon</name>
    <dbReference type="NCBI Taxonomy" id="34254"/>
    <lineage>
        <taxon>Eukaryota</taxon>
        <taxon>Viridiplantae</taxon>
        <taxon>Streptophyta</taxon>
        <taxon>Embryophyta</taxon>
        <taxon>Tracheophyta</taxon>
        <taxon>Spermatophyta</taxon>
        <taxon>Magnoliopsida</taxon>
        <taxon>eudicotyledons</taxon>
        <taxon>Gunneridae</taxon>
        <taxon>Pentapetalae</taxon>
        <taxon>asterids</taxon>
        <taxon>lamiids</taxon>
        <taxon>Boraginales</taxon>
        <taxon>Boraginaceae</taxon>
        <taxon>Boraginoideae</taxon>
        <taxon>Lithospermeae</taxon>
        <taxon>Lithospermum</taxon>
    </lineage>
</organism>
<evidence type="ECO:0000313" key="2">
    <source>
        <dbReference type="Proteomes" id="UP001454036"/>
    </source>
</evidence>
<proteinExistence type="predicted"/>